<evidence type="ECO:0000259" key="10">
    <source>
        <dbReference type="PROSITE" id="PS51085"/>
    </source>
</evidence>
<evidence type="ECO:0000256" key="1">
    <source>
        <dbReference type="ARBA" id="ARBA00001966"/>
    </source>
</evidence>
<dbReference type="GO" id="GO:0042773">
    <property type="term" value="P:ATP synthesis coupled electron transport"/>
    <property type="evidence" value="ECO:0007669"/>
    <property type="project" value="InterPro"/>
</dbReference>
<dbReference type="EMBL" id="UINC01067352">
    <property type="protein sequence ID" value="SVB98943.1"/>
    <property type="molecule type" value="Genomic_DNA"/>
</dbReference>
<dbReference type="InterPro" id="IPR036010">
    <property type="entry name" value="2Fe-2S_ferredoxin-like_sf"/>
</dbReference>
<dbReference type="PROSITE" id="PS00641">
    <property type="entry name" value="COMPLEX1_75K_1"/>
    <property type="match status" value="1"/>
</dbReference>
<keyword evidence="3" id="KW-0004">4Fe-4S</keyword>
<evidence type="ECO:0000256" key="7">
    <source>
        <dbReference type="ARBA" id="ARBA00023014"/>
    </source>
</evidence>
<dbReference type="InterPro" id="IPR019574">
    <property type="entry name" value="NADH_UbQ_OxRdtase_Gsu_4Fe4S-bd"/>
</dbReference>
<dbReference type="Gene3D" id="3.30.70.20">
    <property type="match status" value="1"/>
</dbReference>
<dbReference type="CDD" id="cd00207">
    <property type="entry name" value="fer2"/>
    <property type="match status" value="1"/>
</dbReference>
<dbReference type="FunFam" id="3.10.20.740:FF:000001">
    <property type="entry name" value="NADH-quinone oxidoreductase subunit G"/>
    <property type="match status" value="1"/>
</dbReference>
<dbReference type="PANTHER" id="PTHR43105:SF13">
    <property type="entry name" value="NADH-UBIQUINONE OXIDOREDUCTASE 75 KDA SUBUNIT, MITOCHONDRIAL"/>
    <property type="match status" value="1"/>
</dbReference>
<reference evidence="12" key="1">
    <citation type="submission" date="2018-05" db="EMBL/GenBank/DDBJ databases">
        <authorList>
            <person name="Lanie J.A."/>
            <person name="Ng W.-L."/>
            <person name="Kazmierczak K.M."/>
            <person name="Andrzejewski T.M."/>
            <person name="Davidsen T.M."/>
            <person name="Wayne K.J."/>
            <person name="Tettelin H."/>
            <person name="Glass J.I."/>
            <person name="Rusch D."/>
            <person name="Podicherti R."/>
            <person name="Tsui H.-C.T."/>
            <person name="Winkler M.E."/>
        </authorList>
    </citation>
    <scope>NUCLEOTIDE SEQUENCE</scope>
</reference>
<organism evidence="12">
    <name type="scientific">marine metagenome</name>
    <dbReference type="NCBI Taxonomy" id="408172"/>
    <lineage>
        <taxon>unclassified sequences</taxon>
        <taxon>metagenomes</taxon>
        <taxon>ecological metagenomes</taxon>
    </lineage>
</organism>
<evidence type="ECO:0000256" key="2">
    <source>
        <dbReference type="ARBA" id="ARBA00005404"/>
    </source>
</evidence>
<accession>A0A382IJA3</accession>
<feature type="domain" description="4Fe-4S His(Cys)3-ligated-type" evidence="11">
    <location>
        <begin position="82"/>
        <end position="121"/>
    </location>
</feature>
<dbReference type="GO" id="GO:0008137">
    <property type="term" value="F:NADH dehydrogenase (ubiquinone) activity"/>
    <property type="evidence" value="ECO:0007669"/>
    <property type="project" value="InterPro"/>
</dbReference>
<comment type="cofactor">
    <cofactor evidence="1">
        <name>[4Fe-4S] cluster</name>
        <dbReference type="ChEBI" id="CHEBI:49883"/>
    </cofactor>
</comment>
<dbReference type="InterPro" id="IPR016214">
    <property type="entry name" value="NAD-red_Hydgase_HoxS_gsu"/>
</dbReference>
<protein>
    <recommendedName>
        <fullName evidence="13">4Fe-4S His(Cys)3-ligated-type domain-containing protein</fullName>
    </recommendedName>
</protein>
<evidence type="ECO:0000313" key="12">
    <source>
        <dbReference type="EMBL" id="SVB98943.1"/>
    </source>
</evidence>
<evidence type="ECO:0000256" key="5">
    <source>
        <dbReference type="ARBA" id="ARBA00022967"/>
    </source>
</evidence>
<dbReference type="InterPro" id="IPR050123">
    <property type="entry name" value="Prok_molybdopt-oxidoreductase"/>
</dbReference>
<dbReference type="Pfam" id="PF13510">
    <property type="entry name" value="Fer2_4"/>
    <property type="match status" value="1"/>
</dbReference>
<keyword evidence="5" id="KW-1278">Translocase</keyword>
<dbReference type="PROSITE" id="PS00642">
    <property type="entry name" value="COMPLEX1_75K_2"/>
    <property type="match status" value="1"/>
</dbReference>
<dbReference type="Pfam" id="PF10588">
    <property type="entry name" value="NADH-G_4Fe-4S_3"/>
    <property type="match status" value="1"/>
</dbReference>
<feature type="non-terminal residue" evidence="12">
    <location>
        <position position="231"/>
    </location>
</feature>
<keyword evidence="7" id="KW-0411">Iron-sulfur</keyword>
<dbReference type="GO" id="GO:0016491">
    <property type="term" value="F:oxidoreductase activity"/>
    <property type="evidence" value="ECO:0007669"/>
    <property type="project" value="InterPro"/>
</dbReference>
<keyword evidence="8" id="KW-0520">NAD</keyword>
<dbReference type="PIRSF" id="PIRSF000309">
    <property type="entry name" value="NAD_red_hyd_HoxU"/>
    <property type="match status" value="1"/>
</dbReference>
<sequence>MSDEHIKLKIDGRTICADKGQMLIEVTDKNDIYIPRFCYHKKLTVAANCRMCLVEVEKVPKPLPACSTPVMDGMKVKTRSKLAITAQKSVMEFLLINHPLDCPICDQGGECELQDLAMGYGSDVSRYQERKRVVRDKNIGPLIQTNLTRCIHCTRCVRFGEEVAGIRELGATGRGENMEIGTYIEKSVVSELSGNVIDLCPVGALTSKPFRYSARTWELVQRDTIAPHDSV</sequence>
<name>A0A382IJA3_9ZZZZ</name>
<keyword evidence="4" id="KW-0479">Metal-binding</keyword>
<gene>
    <name evidence="12" type="ORF">METZ01_LOCUS251797</name>
</gene>
<comment type="similarity">
    <text evidence="2">Belongs to the complex I 75 kDa subunit family.</text>
</comment>
<dbReference type="InterPro" id="IPR054351">
    <property type="entry name" value="NADH_UbQ_OxRdtase_ferredoxin"/>
</dbReference>
<dbReference type="SUPFAM" id="SSF54292">
    <property type="entry name" value="2Fe-2S ferredoxin-like"/>
    <property type="match status" value="1"/>
</dbReference>
<dbReference type="GO" id="GO:0016020">
    <property type="term" value="C:membrane"/>
    <property type="evidence" value="ECO:0007669"/>
    <property type="project" value="InterPro"/>
</dbReference>
<proteinExistence type="inferred from homology"/>
<evidence type="ECO:0000256" key="6">
    <source>
        <dbReference type="ARBA" id="ARBA00023004"/>
    </source>
</evidence>
<dbReference type="SMART" id="SM00929">
    <property type="entry name" value="NADH-G_4Fe-4S_3"/>
    <property type="match status" value="1"/>
</dbReference>
<keyword evidence="6" id="KW-0408">Iron</keyword>
<evidence type="ECO:0000256" key="9">
    <source>
        <dbReference type="ARBA" id="ARBA00034078"/>
    </source>
</evidence>
<dbReference type="AlphaFoldDB" id="A0A382IJA3"/>
<dbReference type="InterPro" id="IPR001041">
    <property type="entry name" value="2Fe-2S_ferredoxin-type"/>
</dbReference>
<dbReference type="SUPFAM" id="SSF54862">
    <property type="entry name" value="4Fe-4S ferredoxins"/>
    <property type="match status" value="1"/>
</dbReference>
<evidence type="ECO:0000256" key="8">
    <source>
        <dbReference type="ARBA" id="ARBA00023027"/>
    </source>
</evidence>
<dbReference type="PROSITE" id="PS51839">
    <property type="entry name" value="4FE4S_HC3"/>
    <property type="match status" value="1"/>
</dbReference>
<dbReference type="PROSITE" id="PS51085">
    <property type="entry name" value="2FE2S_FER_2"/>
    <property type="match status" value="1"/>
</dbReference>
<evidence type="ECO:0008006" key="13">
    <source>
        <dbReference type="Google" id="ProtNLM"/>
    </source>
</evidence>
<evidence type="ECO:0000256" key="4">
    <source>
        <dbReference type="ARBA" id="ARBA00022723"/>
    </source>
</evidence>
<dbReference type="Pfam" id="PF22117">
    <property type="entry name" value="Fer4_Nqo3"/>
    <property type="match status" value="1"/>
</dbReference>
<feature type="domain" description="2Fe-2S ferredoxin-type" evidence="10">
    <location>
        <begin position="4"/>
        <end position="82"/>
    </location>
</feature>
<dbReference type="Gene3D" id="3.10.20.740">
    <property type="match status" value="1"/>
</dbReference>
<dbReference type="InterPro" id="IPR000283">
    <property type="entry name" value="NADH_UbQ_OxRdtase_75kDa_su_CS"/>
</dbReference>
<dbReference type="GO" id="GO:0046872">
    <property type="term" value="F:metal ion binding"/>
    <property type="evidence" value="ECO:0007669"/>
    <property type="project" value="UniProtKB-KW"/>
</dbReference>
<evidence type="ECO:0000259" key="11">
    <source>
        <dbReference type="PROSITE" id="PS51839"/>
    </source>
</evidence>
<comment type="cofactor">
    <cofactor evidence="9">
        <name>[2Fe-2S] cluster</name>
        <dbReference type="ChEBI" id="CHEBI:190135"/>
    </cofactor>
</comment>
<dbReference type="GO" id="GO:0051539">
    <property type="term" value="F:4 iron, 4 sulfur cluster binding"/>
    <property type="evidence" value="ECO:0007669"/>
    <property type="project" value="UniProtKB-KW"/>
</dbReference>
<dbReference type="PANTHER" id="PTHR43105">
    <property type="entry name" value="RESPIRATORY NITRATE REDUCTASE"/>
    <property type="match status" value="1"/>
</dbReference>
<dbReference type="FunFam" id="3.30.70.20:FF:000002">
    <property type="entry name" value="NADH-ubiquinone oxidoreductase 75 kDa subunit"/>
    <property type="match status" value="1"/>
</dbReference>
<evidence type="ECO:0000256" key="3">
    <source>
        <dbReference type="ARBA" id="ARBA00022485"/>
    </source>
</evidence>
<dbReference type="PROSITE" id="PS00643">
    <property type="entry name" value="COMPLEX1_75K_3"/>
    <property type="match status" value="1"/>
</dbReference>